<gene>
    <name evidence="2" type="ORF">MAA8898_04941</name>
</gene>
<sequence>MTTAHHLDLEPNDPTRSGPPVPAGNGARLSQNEVEQLCLKAARGAGMSWGLAEEAGFAAAWLAMRGLDGPGVLLAQLRDAMDRPWHEICPVVAPGRFQAAEGGCLCPIALGAALCDHARLPETALDETPLRVGPVNHPVLLLAFLSDLAQARGGCVRLDWPGGTVLLTADGQVSGDTALLAKETRLVAELSVHGAAPDQWVQPDAPLFVPSATLSGLNAFALRTTVPASEASRAGAGAAVGDND</sequence>
<keyword evidence="3" id="KW-1185">Reference proteome</keyword>
<evidence type="ECO:0000313" key="2">
    <source>
        <dbReference type="EMBL" id="SMX50711.1"/>
    </source>
</evidence>
<accession>A0A238L784</accession>
<evidence type="ECO:0008006" key="4">
    <source>
        <dbReference type="Google" id="ProtNLM"/>
    </source>
</evidence>
<organism evidence="2 3">
    <name type="scientific">Maliponia aquimaris</name>
    <dbReference type="NCBI Taxonomy" id="1673631"/>
    <lineage>
        <taxon>Bacteria</taxon>
        <taxon>Pseudomonadati</taxon>
        <taxon>Pseudomonadota</taxon>
        <taxon>Alphaproteobacteria</taxon>
        <taxon>Rhodobacterales</taxon>
        <taxon>Paracoccaceae</taxon>
        <taxon>Maliponia</taxon>
    </lineage>
</organism>
<dbReference type="InterPro" id="IPR022201">
    <property type="entry name" value="DUF3726"/>
</dbReference>
<protein>
    <recommendedName>
        <fullName evidence="4">DUF3726 domain-containing protein</fullName>
    </recommendedName>
</protein>
<feature type="region of interest" description="Disordered" evidence="1">
    <location>
        <begin position="1"/>
        <end position="28"/>
    </location>
</feature>
<evidence type="ECO:0000256" key="1">
    <source>
        <dbReference type="SAM" id="MobiDB-lite"/>
    </source>
</evidence>
<dbReference type="EMBL" id="FXYF01000026">
    <property type="protein sequence ID" value="SMX50711.1"/>
    <property type="molecule type" value="Genomic_DNA"/>
</dbReference>
<proteinExistence type="predicted"/>
<dbReference type="Pfam" id="PF12525">
    <property type="entry name" value="DUF3726"/>
    <property type="match status" value="1"/>
</dbReference>
<name>A0A238L784_9RHOB</name>
<reference evidence="2 3" key="1">
    <citation type="submission" date="2017-05" db="EMBL/GenBank/DDBJ databases">
        <authorList>
            <person name="Song R."/>
            <person name="Chenine A.L."/>
            <person name="Ruprecht R.M."/>
        </authorList>
    </citation>
    <scope>NUCLEOTIDE SEQUENCE [LARGE SCALE GENOMIC DNA]</scope>
    <source>
        <strain evidence="2 3">CECT 8898</strain>
    </source>
</reference>
<dbReference type="AlphaFoldDB" id="A0A238L784"/>
<dbReference type="Proteomes" id="UP000207598">
    <property type="component" value="Unassembled WGS sequence"/>
</dbReference>
<evidence type="ECO:0000313" key="3">
    <source>
        <dbReference type="Proteomes" id="UP000207598"/>
    </source>
</evidence>
<dbReference type="RefSeq" id="WP_176445313.1">
    <property type="nucleotide sequence ID" value="NZ_FXYF01000026.1"/>
</dbReference>